<dbReference type="AlphaFoldDB" id="A0AAW4W103"/>
<dbReference type="PANTHER" id="PTHR43630">
    <property type="entry name" value="POLY-BETA-1,6-N-ACETYL-D-GLUCOSAMINE SYNTHASE"/>
    <property type="match status" value="1"/>
</dbReference>
<dbReference type="SUPFAM" id="SSF53448">
    <property type="entry name" value="Nucleotide-diphospho-sugar transferases"/>
    <property type="match status" value="1"/>
</dbReference>
<dbReference type="Pfam" id="PF13641">
    <property type="entry name" value="Glyco_tranf_2_3"/>
    <property type="match status" value="1"/>
</dbReference>
<keyword evidence="4" id="KW-1133">Transmembrane helix</keyword>
<evidence type="ECO:0000256" key="1">
    <source>
        <dbReference type="ARBA" id="ARBA00006739"/>
    </source>
</evidence>
<feature type="transmembrane region" description="Helical" evidence="4">
    <location>
        <begin position="349"/>
        <end position="371"/>
    </location>
</feature>
<proteinExistence type="inferred from homology"/>
<organism evidence="5 6">
    <name type="scientific">Agathobaculum butyriciproducens</name>
    <dbReference type="NCBI Taxonomy" id="1628085"/>
    <lineage>
        <taxon>Bacteria</taxon>
        <taxon>Bacillati</taxon>
        <taxon>Bacillota</taxon>
        <taxon>Clostridia</taxon>
        <taxon>Eubacteriales</taxon>
        <taxon>Butyricicoccaceae</taxon>
        <taxon>Agathobaculum</taxon>
    </lineage>
</organism>
<evidence type="ECO:0000256" key="2">
    <source>
        <dbReference type="ARBA" id="ARBA00022676"/>
    </source>
</evidence>
<feature type="transmembrane region" description="Helical" evidence="4">
    <location>
        <begin position="12"/>
        <end position="34"/>
    </location>
</feature>
<keyword evidence="4" id="KW-0812">Transmembrane</keyword>
<protein>
    <submittedName>
        <fullName evidence="5">Glycosyltransferase family 2 protein</fullName>
    </submittedName>
</protein>
<dbReference type="Proteomes" id="UP001298753">
    <property type="component" value="Unassembled WGS sequence"/>
</dbReference>
<dbReference type="PANTHER" id="PTHR43630:SF1">
    <property type="entry name" value="POLY-BETA-1,6-N-ACETYL-D-GLUCOSAMINE SYNTHASE"/>
    <property type="match status" value="1"/>
</dbReference>
<evidence type="ECO:0000313" key="6">
    <source>
        <dbReference type="Proteomes" id="UP001298753"/>
    </source>
</evidence>
<comment type="caution">
    <text evidence="5">The sequence shown here is derived from an EMBL/GenBank/DDBJ whole genome shotgun (WGS) entry which is preliminary data.</text>
</comment>
<feature type="transmembrane region" description="Helical" evidence="4">
    <location>
        <begin position="315"/>
        <end position="337"/>
    </location>
</feature>
<keyword evidence="3" id="KW-0808">Transferase</keyword>
<accession>A0AAW4W103</accession>
<name>A0AAW4W103_9FIRM</name>
<feature type="transmembrane region" description="Helical" evidence="4">
    <location>
        <begin position="383"/>
        <end position="406"/>
    </location>
</feature>
<dbReference type="Gene3D" id="3.90.550.10">
    <property type="entry name" value="Spore Coat Polysaccharide Biosynthesis Protein SpsA, Chain A"/>
    <property type="match status" value="1"/>
</dbReference>
<sequence>MFMLRFLESMQWVLFIFFTAAYAYQIFYLLVGLWGKQRGGVENAELHRYAAIISARNESAVIGRLIRTLKEQDYPSELLDVIVVADNCTDNTAEVARSAGAIVYERFNKVQVGKGYALDYLFKHIFEEQGEDAYDAFFVFDADNIVDPQFVREMNKMYDTGEYSALTSYRNSQNFCANWISAGYALWFLRESRFLNRPRTRLGVNCAVSGTGFLISADVLREEGGWNYHLLTEDIEFSIASAVRGRKIGYCGNAIIYDEQPEHFRQSWDQRLRWSKGFYQVDAKYTGALLRGCTRGGKAGMSCYDMLMTVAPCNLVTIGSLLLAVLLCVTSFAQPAYITYRVMRMLGRILMLTVRGITFSLFAFGAVTMIAEWKRIAGPAWKKVLYTFTFPLFMLTYVPISIAALVGKVEWKPIQHGIAKVQEERESA</sequence>
<keyword evidence="6" id="KW-1185">Reference proteome</keyword>
<keyword evidence="2" id="KW-0328">Glycosyltransferase</keyword>
<dbReference type="InterPro" id="IPR029044">
    <property type="entry name" value="Nucleotide-diphossugar_trans"/>
</dbReference>
<dbReference type="EMBL" id="JAJEPX010000018">
    <property type="protein sequence ID" value="MCC2176941.1"/>
    <property type="molecule type" value="Genomic_DNA"/>
</dbReference>
<evidence type="ECO:0000256" key="3">
    <source>
        <dbReference type="ARBA" id="ARBA00022679"/>
    </source>
</evidence>
<reference evidence="5 6" key="1">
    <citation type="submission" date="2021-10" db="EMBL/GenBank/DDBJ databases">
        <title>Anaerobic single-cell dispensing facilitates the cultivation of human gut bacteria.</title>
        <authorList>
            <person name="Afrizal A."/>
        </authorList>
    </citation>
    <scope>NUCLEOTIDE SEQUENCE [LARGE SCALE GENOMIC DNA]</scope>
    <source>
        <strain evidence="5 6">CLA-AA-H270</strain>
    </source>
</reference>
<gene>
    <name evidence="5" type="ORF">LKD22_07345</name>
</gene>
<comment type="similarity">
    <text evidence="1">Belongs to the glycosyltransferase 2 family.</text>
</comment>
<evidence type="ECO:0000256" key="4">
    <source>
        <dbReference type="SAM" id="Phobius"/>
    </source>
</evidence>
<keyword evidence="4" id="KW-0472">Membrane</keyword>
<evidence type="ECO:0000313" key="5">
    <source>
        <dbReference type="EMBL" id="MCC2176941.1"/>
    </source>
</evidence>
<dbReference type="CDD" id="cd06438">
    <property type="entry name" value="EpsO_like"/>
    <property type="match status" value="1"/>
</dbReference>
<dbReference type="GO" id="GO:0016757">
    <property type="term" value="F:glycosyltransferase activity"/>
    <property type="evidence" value="ECO:0007669"/>
    <property type="project" value="UniProtKB-KW"/>
</dbReference>